<sequence length="87" mass="10286">MANISYPGTIHFVTQTFLSLHLFSSRFRVIHMIVSWGDRVWKLEFGEAKPVVRFEFKEQQRFSSENKLEILGETLEFRATHEGCVFF</sequence>
<protein>
    <submittedName>
        <fullName evidence="1">Uncharacterized protein</fullName>
    </submittedName>
</protein>
<accession>A0A2R6BIX5</accession>
<comment type="caution">
    <text evidence="1">The sequence shown here is derived from an EMBL/GenBank/DDBJ whole genome shotgun (WGS) entry which is preliminary data.</text>
</comment>
<evidence type="ECO:0000313" key="2">
    <source>
        <dbReference type="Proteomes" id="UP000240381"/>
    </source>
</evidence>
<dbReference type="AlphaFoldDB" id="A0A2R6BIX5"/>
<organism evidence="1 2">
    <name type="scientific">Candidatus Marsarchaeota G2 archaeon ECH_B_SAG-F08</name>
    <dbReference type="NCBI Taxonomy" id="1978165"/>
    <lineage>
        <taxon>Archaea</taxon>
        <taxon>Candidatus Marsarchaeota</taxon>
        <taxon>Candidatus Marsarchaeota group 2</taxon>
    </lineage>
</organism>
<proteinExistence type="predicted"/>
<dbReference type="EMBL" id="NEXM01000029">
    <property type="protein sequence ID" value="PSN98561.1"/>
    <property type="molecule type" value="Genomic_DNA"/>
</dbReference>
<name>A0A2R6BIX5_9ARCH</name>
<evidence type="ECO:0000313" key="1">
    <source>
        <dbReference type="EMBL" id="PSN98561.1"/>
    </source>
</evidence>
<reference evidence="1 2" key="1">
    <citation type="submission" date="2017-04" db="EMBL/GenBank/DDBJ databases">
        <title>Novel microbial lineages endemic to geothermal iron-oxide mats fill important gaps in the evolutionary history of Archaea.</title>
        <authorList>
            <person name="Jay Z.J."/>
            <person name="Beam J.P."/>
            <person name="Dlakic M."/>
            <person name="Rusch D.B."/>
            <person name="Kozubal M.A."/>
            <person name="Inskeep W.P."/>
        </authorList>
    </citation>
    <scope>NUCLEOTIDE SEQUENCE [LARGE SCALE GENOMIC DNA]</scope>
    <source>
        <strain evidence="1">ECH_B_SAG-F08</strain>
    </source>
</reference>
<gene>
    <name evidence="1" type="ORF">B9Q11_02095</name>
</gene>
<dbReference type="Proteomes" id="UP000240381">
    <property type="component" value="Unassembled WGS sequence"/>
</dbReference>